<dbReference type="Pfam" id="PF01765">
    <property type="entry name" value="RRF"/>
    <property type="match status" value="1"/>
</dbReference>
<dbReference type="InterPro" id="IPR002661">
    <property type="entry name" value="Ribosome_recyc_fac"/>
</dbReference>
<evidence type="ECO:0000313" key="6">
    <source>
        <dbReference type="EMBL" id="MEK8088177.1"/>
    </source>
</evidence>
<comment type="function">
    <text evidence="3">Responsible for the release of ribosomes from messenger RNA at the termination of protein biosynthesis. May increase the efficiency of translation by recycling ribosomes from one round of translation to another.</text>
</comment>
<comment type="caution">
    <text evidence="6">The sequence shown here is derived from an EMBL/GenBank/DDBJ whole genome shotgun (WGS) entry which is preliminary data.</text>
</comment>
<evidence type="ECO:0000313" key="7">
    <source>
        <dbReference type="Proteomes" id="UP001446205"/>
    </source>
</evidence>
<dbReference type="Gene3D" id="1.10.132.20">
    <property type="entry name" value="Ribosome-recycling factor"/>
    <property type="match status" value="1"/>
</dbReference>
<organism evidence="6 7">
    <name type="scientific">Thermithiobacillus plumbiphilus</name>
    <dbReference type="NCBI Taxonomy" id="1729899"/>
    <lineage>
        <taxon>Bacteria</taxon>
        <taxon>Pseudomonadati</taxon>
        <taxon>Pseudomonadota</taxon>
        <taxon>Acidithiobacillia</taxon>
        <taxon>Acidithiobacillales</taxon>
        <taxon>Thermithiobacillaceae</taxon>
        <taxon>Thermithiobacillus</taxon>
    </lineage>
</organism>
<name>A0ABU9D3N2_9PROT</name>
<proteinExistence type="inferred from homology"/>
<feature type="domain" description="Ribosome recycling factor" evidence="5">
    <location>
        <begin position="23"/>
        <end position="186"/>
    </location>
</feature>
<dbReference type="HAMAP" id="MF_00040">
    <property type="entry name" value="RRF"/>
    <property type="match status" value="1"/>
</dbReference>
<keyword evidence="4" id="KW-0175">Coiled coil</keyword>
<evidence type="ECO:0000256" key="2">
    <source>
        <dbReference type="ARBA" id="ARBA00022917"/>
    </source>
</evidence>
<sequence length="188" mass="21368">MLEDVSAVKRDAETRMKKSIEALKNELTKLRTGRASASILDHVTVDYYGSQMPISQVANISVTDARTLQVTPWERPMLNKIDKAIRESDLGLNPSSSSDSLRVPLPPLSEERRREMTKLVRQEGEGARVAIRNVRRDANNHLKDLQKKKLISEDEERRVQEEIQTLTNRYIDEVDAVVGAKESDLMEV</sequence>
<keyword evidence="3" id="KW-0963">Cytoplasm</keyword>
<gene>
    <name evidence="3 6" type="primary">frr</name>
    <name evidence="6" type="ORF">WOB96_00210</name>
</gene>
<dbReference type="PANTHER" id="PTHR20982">
    <property type="entry name" value="RIBOSOME RECYCLING FACTOR"/>
    <property type="match status" value="1"/>
</dbReference>
<dbReference type="EMBL" id="JBBPCO010000001">
    <property type="protein sequence ID" value="MEK8088177.1"/>
    <property type="molecule type" value="Genomic_DNA"/>
</dbReference>
<dbReference type="InterPro" id="IPR036191">
    <property type="entry name" value="RRF_sf"/>
</dbReference>
<dbReference type="Gene3D" id="3.30.1360.40">
    <property type="match status" value="1"/>
</dbReference>
<evidence type="ECO:0000259" key="5">
    <source>
        <dbReference type="Pfam" id="PF01765"/>
    </source>
</evidence>
<keyword evidence="7" id="KW-1185">Reference proteome</keyword>
<dbReference type="InterPro" id="IPR023584">
    <property type="entry name" value="Ribosome_recyc_fac_dom"/>
</dbReference>
<evidence type="ECO:0000256" key="4">
    <source>
        <dbReference type="SAM" id="Coils"/>
    </source>
</evidence>
<evidence type="ECO:0000256" key="1">
    <source>
        <dbReference type="ARBA" id="ARBA00005912"/>
    </source>
</evidence>
<comment type="similarity">
    <text evidence="1 3">Belongs to the RRF family.</text>
</comment>
<keyword evidence="2 3" id="KW-0648">Protein biosynthesis</keyword>
<dbReference type="Proteomes" id="UP001446205">
    <property type="component" value="Unassembled WGS sequence"/>
</dbReference>
<dbReference type="RefSeq" id="WP_341369244.1">
    <property type="nucleotide sequence ID" value="NZ_JBBPCO010000001.1"/>
</dbReference>
<dbReference type="CDD" id="cd00520">
    <property type="entry name" value="RRF"/>
    <property type="match status" value="1"/>
</dbReference>
<feature type="coiled-coil region" evidence="4">
    <location>
        <begin position="135"/>
        <end position="162"/>
    </location>
</feature>
<dbReference type="SUPFAM" id="SSF55194">
    <property type="entry name" value="Ribosome recycling factor, RRF"/>
    <property type="match status" value="1"/>
</dbReference>
<reference evidence="6 7" key="1">
    <citation type="submission" date="2024-04" db="EMBL/GenBank/DDBJ databases">
        <authorList>
            <person name="Abashina T."/>
            <person name="Shaikin A."/>
        </authorList>
    </citation>
    <scope>NUCLEOTIDE SEQUENCE [LARGE SCALE GENOMIC DNA]</scope>
    <source>
        <strain evidence="6 7">AAFK</strain>
    </source>
</reference>
<comment type="subcellular location">
    <subcellularLocation>
        <location evidence="3">Cytoplasm</location>
    </subcellularLocation>
</comment>
<accession>A0ABU9D3N2</accession>
<dbReference type="PANTHER" id="PTHR20982:SF3">
    <property type="entry name" value="MITOCHONDRIAL RIBOSOME RECYCLING FACTOR PSEUDO 1"/>
    <property type="match status" value="1"/>
</dbReference>
<evidence type="ECO:0000256" key="3">
    <source>
        <dbReference type="HAMAP-Rule" id="MF_00040"/>
    </source>
</evidence>
<dbReference type="NCBIfam" id="TIGR00496">
    <property type="entry name" value="frr"/>
    <property type="match status" value="1"/>
</dbReference>
<protein>
    <recommendedName>
        <fullName evidence="3">Ribosome-recycling factor</fullName>
        <shortName evidence="3">RRF</shortName>
    </recommendedName>
    <alternativeName>
        <fullName evidence="3">Ribosome-releasing factor</fullName>
    </alternativeName>
</protein>